<sequence>MANAPSRRRFLGASALGLTASLAGCLGPGGDGPESLPTLLEERIPTLLERYDVPGASVALVEDGAVTWTGAYGEADPAADRPTTEDTPFRVQSITKSVTAWTVLKLVEEGEIDLGDPIERHVTSWELPDAPYPWDEVTVRRLLSHSAGLPPGGGGEVESGEEPPTIQEVLSGEAGTPAARPVEEPGTFRYSNPGYALLELLVEDVTGRDFAAYVDDEILTPLGLDDATFDRDDLEADLAVEHYVDGTPVEATPGPVRAHGGLYATAEDVARFVAASTAGPDGEQPGRDVLEPESVAEMHEPSVETTGFYDLATDGAGLGHFAETLSGGERAVMNGGQGPGSWNWFHAVPSTGDGIVILTNSERSVQLIADIVDAWADRSGLSTPALAGAARWIRFPVWILGGIALGLALRLGYGLFSGARSFAPLSERDRIARAALAGLAVAAAGLWWAVGREFLGYFLPVIADWLGLVLAAIAALAVLTALFPRTDGAETS</sequence>
<dbReference type="InterPro" id="IPR012338">
    <property type="entry name" value="Beta-lactam/transpept-like"/>
</dbReference>
<gene>
    <name evidence="3" type="ORF">SAMN05444422_104206</name>
</gene>
<dbReference type="InterPro" id="IPR001466">
    <property type="entry name" value="Beta-lactam-related"/>
</dbReference>
<dbReference type="PANTHER" id="PTHR46825">
    <property type="entry name" value="D-ALANYL-D-ALANINE-CARBOXYPEPTIDASE/ENDOPEPTIDASE AMPH"/>
    <property type="match status" value="1"/>
</dbReference>
<dbReference type="EMBL" id="FOKW01000004">
    <property type="protein sequence ID" value="SFC08950.1"/>
    <property type="molecule type" value="Genomic_DNA"/>
</dbReference>
<dbReference type="Gene3D" id="3.40.710.10">
    <property type="entry name" value="DD-peptidase/beta-lactamase superfamily"/>
    <property type="match status" value="1"/>
</dbReference>
<evidence type="ECO:0000259" key="2">
    <source>
        <dbReference type="Pfam" id="PF00144"/>
    </source>
</evidence>
<dbReference type="PANTHER" id="PTHR46825:SF12">
    <property type="entry name" value="PENICILLIN-BINDING PROTEIN 4"/>
    <property type="match status" value="1"/>
</dbReference>
<keyword evidence="4" id="KW-1185">Reference proteome</keyword>
<protein>
    <submittedName>
        <fullName evidence="3">CubicO group peptidase, beta-lactamase class C family</fullName>
    </submittedName>
</protein>
<dbReference type="Pfam" id="PF00144">
    <property type="entry name" value="Beta-lactamase"/>
    <property type="match status" value="1"/>
</dbReference>
<reference evidence="4" key="1">
    <citation type="submission" date="2016-10" db="EMBL/GenBank/DDBJ databases">
        <authorList>
            <person name="Varghese N."/>
            <person name="Submissions S."/>
        </authorList>
    </citation>
    <scope>NUCLEOTIDE SEQUENCE [LARGE SCALE GENOMIC DNA]</scope>
    <source>
        <strain evidence="4">DSM 13078</strain>
    </source>
</reference>
<keyword evidence="1" id="KW-1133">Transmembrane helix</keyword>
<dbReference type="SUPFAM" id="SSF56601">
    <property type="entry name" value="beta-lactamase/transpeptidase-like"/>
    <property type="match status" value="1"/>
</dbReference>
<feature type="domain" description="Beta-lactamase-related" evidence="2">
    <location>
        <begin position="42"/>
        <end position="364"/>
    </location>
</feature>
<accession>A0A1I1GIF0</accession>
<dbReference type="PROSITE" id="PS51318">
    <property type="entry name" value="TAT"/>
    <property type="match status" value="1"/>
</dbReference>
<feature type="transmembrane region" description="Helical" evidence="1">
    <location>
        <begin position="395"/>
        <end position="419"/>
    </location>
</feature>
<evidence type="ECO:0000313" key="3">
    <source>
        <dbReference type="EMBL" id="SFC08950.1"/>
    </source>
</evidence>
<evidence type="ECO:0000256" key="1">
    <source>
        <dbReference type="SAM" id="Phobius"/>
    </source>
</evidence>
<proteinExistence type="predicted"/>
<organism evidence="3 4">
    <name type="scientific">Natronobacterium haloterrestre</name>
    <name type="common">Halobiforma haloterrestris</name>
    <dbReference type="NCBI Taxonomy" id="148448"/>
    <lineage>
        <taxon>Archaea</taxon>
        <taxon>Methanobacteriati</taxon>
        <taxon>Methanobacteriota</taxon>
        <taxon>Stenosarchaea group</taxon>
        <taxon>Halobacteria</taxon>
        <taxon>Halobacteriales</taxon>
        <taxon>Natrialbaceae</taxon>
        <taxon>Natronobacterium</taxon>
    </lineage>
</organism>
<dbReference type="Proteomes" id="UP000199161">
    <property type="component" value="Unassembled WGS sequence"/>
</dbReference>
<keyword evidence="1" id="KW-0472">Membrane</keyword>
<dbReference type="RefSeq" id="WP_089787607.1">
    <property type="nucleotide sequence ID" value="NZ_FOKW01000004.1"/>
</dbReference>
<dbReference type="PROSITE" id="PS51257">
    <property type="entry name" value="PROKAR_LIPOPROTEIN"/>
    <property type="match status" value="1"/>
</dbReference>
<keyword evidence="1" id="KW-0812">Transmembrane</keyword>
<name>A0A1I1GIF0_NATHA</name>
<feature type="transmembrane region" description="Helical" evidence="1">
    <location>
        <begin position="431"/>
        <end position="450"/>
    </location>
</feature>
<feature type="transmembrane region" description="Helical" evidence="1">
    <location>
        <begin position="462"/>
        <end position="483"/>
    </location>
</feature>
<dbReference type="InterPro" id="IPR006311">
    <property type="entry name" value="TAT_signal"/>
</dbReference>
<dbReference type="InterPro" id="IPR050491">
    <property type="entry name" value="AmpC-like"/>
</dbReference>
<dbReference type="AlphaFoldDB" id="A0A1I1GIF0"/>
<dbReference type="OrthoDB" id="111095at2157"/>
<evidence type="ECO:0000313" key="4">
    <source>
        <dbReference type="Proteomes" id="UP000199161"/>
    </source>
</evidence>